<keyword evidence="14" id="KW-0694">RNA-binding</keyword>
<keyword evidence="8" id="KW-0820">tRNA-binding</keyword>
<dbReference type="Gene3D" id="3.50.40.10">
    <property type="entry name" value="Phenylalanyl-trna Synthetase, Chain B, domain 3"/>
    <property type="match status" value="1"/>
</dbReference>
<dbReference type="PROSITE" id="PS51447">
    <property type="entry name" value="FDX_ACB"/>
    <property type="match status" value="1"/>
</dbReference>
<dbReference type="InterPro" id="IPR036690">
    <property type="entry name" value="Fdx_antiC-bd_sf"/>
</dbReference>
<keyword evidence="7" id="KW-0963">Cytoplasm</keyword>
<keyword evidence="13" id="KW-0460">Magnesium</keyword>
<dbReference type="InterPro" id="IPR045864">
    <property type="entry name" value="aa-tRNA-synth_II/BPL/LPL"/>
</dbReference>
<dbReference type="Gene3D" id="3.30.930.10">
    <property type="entry name" value="Bira Bifunctional Protein, Domain 2"/>
    <property type="match status" value="1"/>
</dbReference>
<comment type="similarity">
    <text evidence="3">Belongs to the phenylalanyl-tRNA synthetase beta subunit family. Type 1 subfamily.</text>
</comment>
<comment type="cofactor">
    <cofactor evidence="1">
        <name>Mg(2+)</name>
        <dbReference type="ChEBI" id="CHEBI:18420"/>
    </cofactor>
</comment>
<dbReference type="Pfam" id="PF17759">
    <property type="entry name" value="tRNA_synthFbeta"/>
    <property type="match status" value="1"/>
</dbReference>
<dbReference type="GO" id="GO:0006432">
    <property type="term" value="P:phenylalanyl-tRNA aminoacylation"/>
    <property type="evidence" value="ECO:0007669"/>
    <property type="project" value="InterPro"/>
</dbReference>
<evidence type="ECO:0000256" key="10">
    <source>
        <dbReference type="ARBA" id="ARBA00022723"/>
    </source>
</evidence>
<dbReference type="Pfam" id="PF03483">
    <property type="entry name" value="B3_4"/>
    <property type="match status" value="1"/>
</dbReference>
<dbReference type="PANTHER" id="PTHR10947:SF0">
    <property type="entry name" value="PHENYLALANINE--TRNA LIGASE BETA SUBUNIT"/>
    <property type="match status" value="1"/>
</dbReference>
<dbReference type="Pfam" id="PF03147">
    <property type="entry name" value="FDX-ACB"/>
    <property type="match status" value="1"/>
</dbReference>
<dbReference type="HAMAP" id="MF_00283">
    <property type="entry name" value="Phe_tRNA_synth_beta1"/>
    <property type="match status" value="1"/>
</dbReference>
<dbReference type="InterPro" id="IPR005146">
    <property type="entry name" value="B3/B4_tRNA-bd"/>
</dbReference>
<dbReference type="Gene3D" id="3.30.56.10">
    <property type="match status" value="2"/>
</dbReference>
<dbReference type="EC" id="6.1.1.20" evidence="5"/>
<dbReference type="Gene3D" id="3.30.70.380">
    <property type="entry name" value="Ferrodoxin-fold anticodon-binding domain"/>
    <property type="match status" value="1"/>
</dbReference>
<dbReference type="CDD" id="cd02796">
    <property type="entry name" value="tRNA_bind_bactPheRS"/>
    <property type="match status" value="1"/>
</dbReference>
<evidence type="ECO:0000256" key="16">
    <source>
        <dbReference type="ARBA" id="ARBA00023146"/>
    </source>
</evidence>
<dbReference type="NCBIfam" id="TIGR00472">
    <property type="entry name" value="pheT_bact"/>
    <property type="match status" value="1"/>
</dbReference>
<evidence type="ECO:0000256" key="18">
    <source>
        <dbReference type="ARBA" id="ARBA00049255"/>
    </source>
</evidence>
<evidence type="ECO:0000259" key="19">
    <source>
        <dbReference type="PROSITE" id="PS50886"/>
    </source>
</evidence>
<dbReference type="GO" id="GO:0009328">
    <property type="term" value="C:phenylalanine-tRNA ligase complex"/>
    <property type="evidence" value="ECO:0007669"/>
    <property type="project" value="TreeGrafter"/>
</dbReference>
<dbReference type="AlphaFoldDB" id="A0A094PLP2"/>
<dbReference type="GO" id="GO:0000049">
    <property type="term" value="F:tRNA binding"/>
    <property type="evidence" value="ECO:0007669"/>
    <property type="project" value="UniProtKB-KW"/>
</dbReference>
<dbReference type="SMART" id="SM00874">
    <property type="entry name" value="B5"/>
    <property type="match status" value="1"/>
</dbReference>
<evidence type="ECO:0000256" key="7">
    <source>
        <dbReference type="ARBA" id="ARBA00022490"/>
    </source>
</evidence>
<evidence type="ECO:0000256" key="12">
    <source>
        <dbReference type="ARBA" id="ARBA00022840"/>
    </source>
</evidence>
<gene>
    <name evidence="22" type="ORF">GM51_21425</name>
</gene>
<dbReference type="SUPFAM" id="SSF55681">
    <property type="entry name" value="Class II aaRS and biotin synthetases"/>
    <property type="match status" value="1"/>
</dbReference>
<feature type="domain" description="B5" evidence="21">
    <location>
        <begin position="419"/>
        <end position="494"/>
    </location>
</feature>
<evidence type="ECO:0000256" key="13">
    <source>
        <dbReference type="ARBA" id="ARBA00022842"/>
    </source>
</evidence>
<evidence type="ECO:0000259" key="20">
    <source>
        <dbReference type="PROSITE" id="PS51447"/>
    </source>
</evidence>
<dbReference type="FunFam" id="3.50.40.10:FF:000001">
    <property type="entry name" value="Phenylalanine--tRNA ligase beta subunit"/>
    <property type="match status" value="1"/>
</dbReference>
<dbReference type="Gene3D" id="2.40.50.140">
    <property type="entry name" value="Nucleic acid-binding proteins"/>
    <property type="match status" value="1"/>
</dbReference>
<protein>
    <recommendedName>
        <fullName evidence="6">Phenylalanine--tRNA ligase beta subunit</fullName>
        <ecNumber evidence="5">6.1.1.20</ecNumber>
    </recommendedName>
    <alternativeName>
        <fullName evidence="17">Phenylalanyl-tRNA synthetase beta subunit</fullName>
    </alternativeName>
</protein>
<evidence type="ECO:0000256" key="2">
    <source>
        <dbReference type="ARBA" id="ARBA00004496"/>
    </source>
</evidence>
<dbReference type="InterPro" id="IPR012340">
    <property type="entry name" value="NA-bd_OB-fold"/>
</dbReference>
<evidence type="ECO:0000256" key="4">
    <source>
        <dbReference type="ARBA" id="ARBA00011209"/>
    </source>
</evidence>
<comment type="caution">
    <text evidence="22">The sequence shown here is derived from an EMBL/GenBank/DDBJ whole genome shotgun (WGS) entry which is preliminary data.</text>
</comment>
<evidence type="ECO:0000313" key="22">
    <source>
        <dbReference type="EMBL" id="KGA12650.1"/>
    </source>
</evidence>
<feature type="domain" description="TRNA-binding" evidence="19">
    <location>
        <begin position="40"/>
        <end position="163"/>
    </location>
</feature>
<keyword evidence="15" id="KW-0648">Protein biosynthesis</keyword>
<keyword evidence="16 22" id="KW-0030">Aminoacyl-tRNA synthetase</keyword>
<dbReference type="PROSITE" id="PS51483">
    <property type="entry name" value="B5"/>
    <property type="match status" value="1"/>
</dbReference>
<dbReference type="EMBL" id="JNSL01000213">
    <property type="protein sequence ID" value="KGA12650.1"/>
    <property type="molecule type" value="Genomic_DNA"/>
</dbReference>
<dbReference type="InterPro" id="IPR020825">
    <property type="entry name" value="Phe-tRNA_synthase-like_B3/B4"/>
</dbReference>
<organism evidence="22">
    <name type="scientific">freshwater metagenome</name>
    <dbReference type="NCBI Taxonomy" id="449393"/>
    <lineage>
        <taxon>unclassified sequences</taxon>
        <taxon>metagenomes</taxon>
        <taxon>ecological metagenomes</taxon>
    </lineage>
</organism>
<keyword evidence="9" id="KW-0436">Ligase</keyword>
<dbReference type="InterPro" id="IPR002547">
    <property type="entry name" value="tRNA-bd_dom"/>
</dbReference>
<dbReference type="SUPFAM" id="SSF56037">
    <property type="entry name" value="PheT/TilS domain"/>
    <property type="match status" value="1"/>
</dbReference>
<dbReference type="InterPro" id="IPR041616">
    <property type="entry name" value="PheRS_beta_core"/>
</dbReference>
<dbReference type="PROSITE" id="PS50886">
    <property type="entry name" value="TRBD"/>
    <property type="match status" value="1"/>
</dbReference>
<dbReference type="InterPro" id="IPR005147">
    <property type="entry name" value="tRNA_synthase_B5-dom"/>
</dbReference>
<dbReference type="InterPro" id="IPR045060">
    <property type="entry name" value="Phe-tRNA-ligase_IIc_bsu"/>
</dbReference>
<dbReference type="SUPFAM" id="SSF50249">
    <property type="entry name" value="Nucleic acid-binding proteins"/>
    <property type="match status" value="1"/>
</dbReference>
<dbReference type="GO" id="GO:0005524">
    <property type="term" value="F:ATP binding"/>
    <property type="evidence" value="ECO:0007669"/>
    <property type="project" value="UniProtKB-KW"/>
</dbReference>
<reference evidence="22" key="1">
    <citation type="submission" date="2014-06" db="EMBL/GenBank/DDBJ databases">
        <title>Key roles for freshwater Actinobacteria revealed by deep metagenomic sequencing.</title>
        <authorList>
            <person name="Ghai R."/>
            <person name="Mizuno C.M."/>
            <person name="Picazo A."/>
            <person name="Camacho A."/>
            <person name="Rodriguez-Valera F."/>
        </authorList>
    </citation>
    <scope>NUCLEOTIDE SEQUENCE</scope>
</reference>
<name>A0A094PLP2_9ZZZZ</name>
<dbReference type="PANTHER" id="PTHR10947">
    <property type="entry name" value="PHENYLALANYL-TRNA SYNTHETASE BETA CHAIN AND LEUCINE-RICH REPEAT-CONTAINING PROTEIN 47"/>
    <property type="match status" value="1"/>
</dbReference>
<evidence type="ECO:0000256" key="14">
    <source>
        <dbReference type="ARBA" id="ARBA00022884"/>
    </source>
</evidence>
<evidence type="ECO:0000256" key="11">
    <source>
        <dbReference type="ARBA" id="ARBA00022741"/>
    </source>
</evidence>
<dbReference type="InterPro" id="IPR009061">
    <property type="entry name" value="DNA-bd_dom_put_sf"/>
</dbReference>
<evidence type="ECO:0000259" key="21">
    <source>
        <dbReference type="PROSITE" id="PS51483"/>
    </source>
</evidence>
<dbReference type="SUPFAM" id="SSF54991">
    <property type="entry name" value="Anticodon-binding domain of PheRS"/>
    <property type="match status" value="1"/>
</dbReference>
<evidence type="ECO:0000256" key="9">
    <source>
        <dbReference type="ARBA" id="ARBA00022598"/>
    </source>
</evidence>
<dbReference type="InterPro" id="IPR004532">
    <property type="entry name" value="Phe-tRNA-ligase_IIc_bsu_bact"/>
</dbReference>
<keyword evidence="12" id="KW-0067">ATP-binding</keyword>
<dbReference type="GO" id="GO:0000287">
    <property type="term" value="F:magnesium ion binding"/>
    <property type="evidence" value="ECO:0007669"/>
    <property type="project" value="InterPro"/>
</dbReference>
<dbReference type="SMART" id="SM00873">
    <property type="entry name" value="B3_4"/>
    <property type="match status" value="1"/>
</dbReference>
<dbReference type="GO" id="GO:0004826">
    <property type="term" value="F:phenylalanine-tRNA ligase activity"/>
    <property type="evidence" value="ECO:0007669"/>
    <property type="project" value="UniProtKB-EC"/>
</dbReference>
<dbReference type="SMART" id="SM00896">
    <property type="entry name" value="FDX-ACB"/>
    <property type="match status" value="1"/>
</dbReference>
<comment type="catalytic activity">
    <reaction evidence="18">
        <text>tRNA(Phe) + L-phenylalanine + ATP = L-phenylalanyl-tRNA(Phe) + AMP + diphosphate + H(+)</text>
        <dbReference type="Rhea" id="RHEA:19413"/>
        <dbReference type="Rhea" id="RHEA-COMP:9668"/>
        <dbReference type="Rhea" id="RHEA-COMP:9699"/>
        <dbReference type="ChEBI" id="CHEBI:15378"/>
        <dbReference type="ChEBI" id="CHEBI:30616"/>
        <dbReference type="ChEBI" id="CHEBI:33019"/>
        <dbReference type="ChEBI" id="CHEBI:58095"/>
        <dbReference type="ChEBI" id="CHEBI:78442"/>
        <dbReference type="ChEBI" id="CHEBI:78531"/>
        <dbReference type="ChEBI" id="CHEBI:456215"/>
        <dbReference type="EC" id="6.1.1.20"/>
    </reaction>
</comment>
<dbReference type="InterPro" id="IPR005121">
    <property type="entry name" value="Fdx_antiC-bd"/>
</dbReference>
<evidence type="ECO:0000256" key="15">
    <source>
        <dbReference type="ARBA" id="ARBA00022917"/>
    </source>
</evidence>
<accession>A0A094PLP2</accession>
<feature type="domain" description="FDX-ACB" evidence="20">
    <location>
        <begin position="738"/>
        <end position="831"/>
    </location>
</feature>
<dbReference type="SUPFAM" id="SSF46955">
    <property type="entry name" value="Putative DNA-binding domain"/>
    <property type="match status" value="1"/>
</dbReference>
<keyword evidence="11" id="KW-0547">Nucleotide-binding</keyword>
<evidence type="ECO:0000256" key="3">
    <source>
        <dbReference type="ARBA" id="ARBA00008653"/>
    </source>
</evidence>
<comment type="subcellular location">
    <subcellularLocation>
        <location evidence="2">Cytoplasm</location>
    </subcellularLocation>
</comment>
<evidence type="ECO:0000256" key="6">
    <source>
        <dbReference type="ARBA" id="ARBA00017032"/>
    </source>
</evidence>
<dbReference type="Pfam" id="PF03484">
    <property type="entry name" value="B5"/>
    <property type="match status" value="1"/>
</dbReference>
<comment type="subunit">
    <text evidence="4">Tetramer of two alpha and two beta subunits.</text>
</comment>
<evidence type="ECO:0000256" key="8">
    <source>
        <dbReference type="ARBA" id="ARBA00022555"/>
    </source>
</evidence>
<sequence>MRVPLSWLGEYVDLPSDATPESVMDQLVRVGFEEEAVHSFDLKGPLVVGQVLEFVAEPQANGKTIRWCQVQVAPDGSKAADGGAAVRGIVCGAANFEVGDKVVVSLPGAVLPGNFVISARSTYGHTSDGMIASGRELNLSDDHDGILRLASMGLDPKVGTDAIELLGLFDSAAEINVLPDRGYCLSIRGVAREYSHATGAKFRDPAQNAQPVKAEGFGLVIQDSAPIRGRKTSQSFVLRTVTGIDASKPTPTWMRARLKLAGMRSISLAVDITNYVMLELGQPVHAYDLDKIKGGLIIRRAKKGETLKTLDGQERKLSEEDLLITDESGPIGLAGVMGGFTTEVSETTKNVLIETAHFDGISVARTARRHKLFSEASKRYERGVDPRIGELASARVIQLLELHAGGKTGTLGATFSDFEPAKEILLPNGFASELMGVDYSQQEIEKVLRDIGAEVSTDKAGLKVVSPSWRPDLLHKTDLVEEIARITGYDRIPSLLPVAPPGRGLTREQNFRASALNSLAAAGCTEILSYPFVSADSNNLFSDASKAVVLANPIQEEAGSLRMSLLPGLIDTARRNLSRGLTDLAIVEHGSVFVSVSSKPPVFPDTSARPTAEQIANLEKGIPNQPKHLAGLFLGSRLGSQPGARSVTAGVEDALEAARVVGSAVGVELAVRQAKPKGLHSGRSAELMVGKVVVGVVGELNPSIGKSHDLPRTVGVFEIDLDALFAIAPASVTARPIGTLPAATQDLSLVVKIETPAAEVLAAVREGAGELLEEISLTDDYRGSHVAEGSKSLTFALRFRAMDRTLTQAEASEARDAGVEKAKQKFSAEIRS</sequence>
<evidence type="ECO:0000256" key="17">
    <source>
        <dbReference type="ARBA" id="ARBA00033189"/>
    </source>
</evidence>
<keyword evidence="10" id="KW-0479">Metal-binding</keyword>
<evidence type="ECO:0000256" key="1">
    <source>
        <dbReference type="ARBA" id="ARBA00001946"/>
    </source>
</evidence>
<evidence type="ECO:0000256" key="5">
    <source>
        <dbReference type="ARBA" id="ARBA00012814"/>
    </source>
</evidence>
<dbReference type="InterPro" id="IPR033714">
    <property type="entry name" value="tRNA_bind_bactPheRS"/>
</dbReference>
<proteinExistence type="inferred from homology"/>